<name>A0A0R1EXC5_9LACO</name>
<gene>
    <name evidence="1" type="ORF">FD22_GL000151</name>
</gene>
<dbReference type="RefSeq" id="WP_010010975.1">
    <property type="nucleotide sequence ID" value="NZ_AZCN01000101.1"/>
</dbReference>
<dbReference type="PATRIC" id="fig|913848.6.peg.149"/>
<dbReference type="InterPro" id="IPR027417">
    <property type="entry name" value="P-loop_NTPase"/>
</dbReference>
<organism evidence="1 2">
    <name type="scientific">Loigolactobacillus coryniformis subsp. coryniformis KCTC 3167 = DSM 20001</name>
    <dbReference type="NCBI Taxonomy" id="913848"/>
    <lineage>
        <taxon>Bacteria</taxon>
        <taxon>Bacillati</taxon>
        <taxon>Bacillota</taxon>
        <taxon>Bacilli</taxon>
        <taxon>Lactobacillales</taxon>
        <taxon>Lactobacillaceae</taxon>
        <taxon>Loigolactobacillus</taxon>
    </lineage>
</organism>
<dbReference type="SUPFAM" id="SSF52540">
    <property type="entry name" value="P-loop containing nucleoside triphosphate hydrolases"/>
    <property type="match status" value="1"/>
</dbReference>
<protein>
    <recommendedName>
        <fullName evidence="3">Kinase</fullName>
    </recommendedName>
</protein>
<comment type="caution">
    <text evidence="1">The sequence shown here is derived from an EMBL/GenBank/DDBJ whole genome shotgun (WGS) entry which is preliminary data.</text>
</comment>
<evidence type="ECO:0008006" key="3">
    <source>
        <dbReference type="Google" id="ProtNLM"/>
    </source>
</evidence>
<dbReference type="Gene3D" id="3.40.50.300">
    <property type="entry name" value="P-loop containing nucleotide triphosphate hydrolases"/>
    <property type="match status" value="1"/>
</dbReference>
<accession>A0A0R1EXC5</accession>
<sequence>MTKLIILRGNSGSGKTTTVIKLQHAFPAGQALRVSQDEVRLGMLNVKDRPANPAIDLLATICKYGKGKCDYVILEGILGLAKYQPMLRDLITYFDEQVYAYYFDLTFAETLRRHRQRAQAQEFGAEVMQKWWLEHDYLNIPQEQLLPAELSQSEVVARIIREVRG</sequence>
<evidence type="ECO:0000313" key="1">
    <source>
        <dbReference type="EMBL" id="KRK14152.1"/>
    </source>
</evidence>
<proteinExistence type="predicted"/>
<dbReference type="Proteomes" id="UP000051181">
    <property type="component" value="Unassembled WGS sequence"/>
</dbReference>
<dbReference type="eggNOG" id="COG4639">
    <property type="taxonomic scope" value="Bacteria"/>
</dbReference>
<dbReference type="Pfam" id="PF13671">
    <property type="entry name" value="AAA_33"/>
    <property type="match status" value="1"/>
</dbReference>
<dbReference type="NCBIfam" id="NF005255">
    <property type="entry name" value="PRK06762.2-2"/>
    <property type="match status" value="1"/>
</dbReference>
<evidence type="ECO:0000313" key="2">
    <source>
        <dbReference type="Proteomes" id="UP000051181"/>
    </source>
</evidence>
<reference evidence="1 2" key="1">
    <citation type="journal article" date="2015" name="Genome Announc.">
        <title>Expanding the biotechnology potential of lactobacilli through comparative genomics of 213 strains and associated genera.</title>
        <authorList>
            <person name="Sun Z."/>
            <person name="Harris H.M."/>
            <person name="McCann A."/>
            <person name="Guo C."/>
            <person name="Argimon S."/>
            <person name="Zhang W."/>
            <person name="Yang X."/>
            <person name="Jeffery I.B."/>
            <person name="Cooney J.C."/>
            <person name="Kagawa T.F."/>
            <person name="Liu W."/>
            <person name="Song Y."/>
            <person name="Salvetti E."/>
            <person name="Wrobel A."/>
            <person name="Rasinkangas P."/>
            <person name="Parkhill J."/>
            <person name="Rea M.C."/>
            <person name="O'Sullivan O."/>
            <person name="Ritari J."/>
            <person name="Douillard F.P."/>
            <person name="Paul Ross R."/>
            <person name="Yang R."/>
            <person name="Briner A.E."/>
            <person name="Felis G.E."/>
            <person name="de Vos W.M."/>
            <person name="Barrangou R."/>
            <person name="Klaenhammer T.R."/>
            <person name="Caufield P.W."/>
            <person name="Cui Y."/>
            <person name="Zhang H."/>
            <person name="O'Toole P.W."/>
        </authorList>
    </citation>
    <scope>NUCLEOTIDE SEQUENCE [LARGE SCALE GENOMIC DNA]</scope>
    <source>
        <strain evidence="1 2">DSM 20001</strain>
    </source>
</reference>
<dbReference type="AlphaFoldDB" id="A0A0R1EXC5"/>
<dbReference type="GeneID" id="65917402"/>
<dbReference type="EMBL" id="AZCN01000101">
    <property type="protein sequence ID" value="KRK14152.1"/>
    <property type="molecule type" value="Genomic_DNA"/>
</dbReference>